<protein>
    <submittedName>
        <fullName evidence="1">Uncharacterized protein</fullName>
    </submittedName>
</protein>
<name>A0ACC1TA57_9APHY</name>
<organism evidence="1 2">
    <name type="scientific">Phlebia brevispora</name>
    <dbReference type="NCBI Taxonomy" id="194682"/>
    <lineage>
        <taxon>Eukaryota</taxon>
        <taxon>Fungi</taxon>
        <taxon>Dikarya</taxon>
        <taxon>Basidiomycota</taxon>
        <taxon>Agaricomycotina</taxon>
        <taxon>Agaricomycetes</taxon>
        <taxon>Polyporales</taxon>
        <taxon>Meruliaceae</taxon>
        <taxon>Phlebia</taxon>
    </lineage>
</organism>
<comment type="caution">
    <text evidence="1">The sequence shown here is derived from an EMBL/GenBank/DDBJ whole genome shotgun (WGS) entry which is preliminary data.</text>
</comment>
<reference evidence="1" key="1">
    <citation type="submission" date="2022-07" db="EMBL/GenBank/DDBJ databases">
        <title>Genome Sequence of Phlebia brevispora.</title>
        <authorList>
            <person name="Buettner E."/>
        </authorList>
    </citation>
    <scope>NUCLEOTIDE SEQUENCE</scope>
    <source>
        <strain evidence="1">MPL23</strain>
    </source>
</reference>
<keyword evidence="2" id="KW-1185">Reference proteome</keyword>
<dbReference type="Proteomes" id="UP001148662">
    <property type="component" value="Unassembled WGS sequence"/>
</dbReference>
<proteinExistence type="predicted"/>
<dbReference type="EMBL" id="JANHOG010000214">
    <property type="protein sequence ID" value="KAJ3556754.1"/>
    <property type="molecule type" value="Genomic_DNA"/>
</dbReference>
<gene>
    <name evidence="1" type="ORF">NM688_g1844</name>
</gene>
<evidence type="ECO:0000313" key="1">
    <source>
        <dbReference type="EMBL" id="KAJ3556754.1"/>
    </source>
</evidence>
<accession>A0ACC1TA57</accession>
<evidence type="ECO:0000313" key="2">
    <source>
        <dbReference type="Proteomes" id="UP001148662"/>
    </source>
</evidence>
<sequence length="635" mass="72322">MFQQGPNLDLEGRPSSRASLVQSDQPPKSVLTELVKRVRKLTKELLHAEESTLRPASRNITPEIVEIYINAMGNLEDALPYCLLVAREEFMWDAHRNHADHEEDIARAKACEVLAREFIHLKSKEDEQRIIRVMSRRFAHELSDKRSSDKASAIEVAVDTHCTIFLSSKEVQYVISCLWEGTFIQIDGKENDVEFISRKSGDFELFRLAIPRYQNIYNMIIWAFFLFVYSLTVHQSVGRITSIHSIRTSNIWEMTMYILACSFAFEDIRKVRASTCNTTLGMKAMQVYRLLLFVSWRAFGFWNFISFATDAAMVAAFTLRTIAMFTQDPESSINFQRDSSQCLSFVAPLIWMKLIPIFDGFKYVGTMQICVARMLRESSLFFSLLAVLSIGFIQGMYALDALDTAKGDADDPRTVMKLLVEALLQSPDYSPWEPGLLLYYLWNVATALILLNILISLFSTAYDDVVEDATAEYLAYFAHKTISMIRAPDEYFYPAPFCLVEVFFIAPLEYVVSEEAYAKINQFIMPILLFIPLKAIDVFECYVDPWSKPEGDIALRHDGPEAPVDEVILAKFGLNKKPFEDLVKKVTGSNEAETLQSEITKLQVQMQELKDMMSQLGSSGLSQPQTTIPQPGVHK</sequence>